<comment type="caution">
    <text evidence="1">The sequence shown here is derived from an EMBL/GenBank/DDBJ whole genome shotgun (WGS) entry which is preliminary data.</text>
</comment>
<reference evidence="1" key="1">
    <citation type="submission" date="2021-03" db="EMBL/GenBank/DDBJ databases">
        <title>Draft genome sequence of rust myrtle Austropuccinia psidii MF-1, a brazilian biotype.</title>
        <authorList>
            <person name="Quecine M.C."/>
            <person name="Pachon D.M.R."/>
            <person name="Bonatelli M.L."/>
            <person name="Correr F.H."/>
            <person name="Franceschini L.M."/>
            <person name="Leite T.F."/>
            <person name="Margarido G.R.A."/>
            <person name="Almeida C.A."/>
            <person name="Ferrarezi J.A."/>
            <person name="Labate C.A."/>
        </authorList>
    </citation>
    <scope>NUCLEOTIDE SEQUENCE</scope>
    <source>
        <strain evidence="1">MF-1</strain>
    </source>
</reference>
<organism evidence="1 2">
    <name type="scientific">Austropuccinia psidii MF-1</name>
    <dbReference type="NCBI Taxonomy" id="1389203"/>
    <lineage>
        <taxon>Eukaryota</taxon>
        <taxon>Fungi</taxon>
        <taxon>Dikarya</taxon>
        <taxon>Basidiomycota</taxon>
        <taxon>Pucciniomycotina</taxon>
        <taxon>Pucciniomycetes</taxon>
        <taxon>Pucciniales</taxon>
        <taxon>Sphaerophragmiaceae</taxon>
        <taxon>Austropuccinia</taxon>
    </lineage>
</organism>
<protein>
    <submittedName>
        <fullName evidence="1">Uncharacterized protein</fullName>
    </submittedName>
</protein>
<gene>
    <name evidence="1" type="ORF">O181_119098</name>
</gene>
<proteinExistence type="predicted"/>
<evidence type="ECO:0000313" key="1">
    <source>
        <dbReference type="EMBL" id="MBW0579383.1"/>
    </source>
</evidence>
<accession>A0A9Q3KDG5</accession>
<dbReference type="Proteomes" id="UP000765509">
    <property type="component" value="Unassembled WGS sequence"/>
</dbReference>
<sequence>MLTHLYHTAPPSLPSPLLTLPHPRRLPSLHYCSTLKMRLQCLPHHSLCFHTPASSSSWLTILTLLKGPQAMPPMPSLPPLTPPCTCLIVSAPYHPYACGVPSRHASDAAYHPYAHGVPS</sequence>
<dbReference type="AlphaFoldDB" id="A0A9Q3KDG5"/>
<name>A0A9Q3KDG5_9BASI</name>
<dbReference type="EMBL" id="AVOT02104960">
    <property type="protein sequence ID" value="MBW0579383.1"/>
    <property type="molecule type" value="Genomic_DNA"/>
</dbReference>
<evidence type="ECO:0000313" key="2">
    <source>
        <dbReference type="Proteomes" id="UP000765509"/>
    </source>
</evidence>
<keyword evidence="2" id="KW-1185">Reference proteome</keyword>